<evidence type="ECO:0000313" key="1">
    <source>
        <dbReference type="EMBL" id="MBU5677857.1"/>
    </source>
</evidence>
<proteinExistence type="predicted"/>
<accession>A0ABS6G5U8</accession>
<comment type="caution">
    <text evidence="1">The sequence shown here is derived from an EMBL/GenBank/DDBJ whole genome shotgun (WGS) entry which is preliminary data.</text>
</comment>
<dbReference type="Proteomes" id="UP000779508">
    <property type="component" value="Unassembled WGS sequence"/>
</dbReference>
<dbReference type="RefSeq" id="WP_216418928.1">
    <property type="nucleotide sequence ID" value="NZ_JAHLQK010000006.1"/>
</dbReference>
<dbReference type="Pfam" id="PF14107">
    <property type="entry name" value="DUF4280"/>
    <property type="match status" value="1"/>
</dbReference>
<reference evidence="1 2" key="1">
    <citation type="submission" date="2021-06" db="EMBL/GenBank/DDBJ databases">
        <authorList>
            <person name="Sun Q."/>
            <person name="Li D."/>
        </authorList>
    </citation>
    <scope>NUCLEOTIDE SEQUENCE [LARGE SCALE GENOMIC DNA]</scope>
    <source>
        <strain evidence="1 2">MSJ-5</strain>
    </source>
</reference>
<protein>
    <submittedName>
        <fullName evidence="1">DUF4280 domain-containing protein</fullName>
    </submittedName>
</protein>
<organism evidence="1 2">
    <name type="scientific">Alkaliphilus flagellatus</name>
    <dbReference type="NCBI Taxonomy" id="2841507"/>
    <lineage>
        <taxon>Bacteria</taxon>
        <taxon>Bacillati</taxon>
        <taxon>Bacillota</taxon>
        <taxon>Clostridia</taxon>
        <taxon>Peptostreptococcales</taxon>
        <taxon>Natronincolaceae</taxon>
        <taxon>Alkaliphilus</taxon>
    </lineage>
</organism>
<dbReference type="InterPro" id="IPR025460">
    <property type="entry name" value="DUF4280"/>
</dbReference>
<dbReference type="EMBL" id="JAHLQK010000006">
    <property type="protein sequence ID" value="MBU5677857.1"/>
    <property type="molecule type" value="Genomic_DNA"/>
</dbReference>
<name>A0ABS6G5U8_9FIRM</name>
<gene>
    <name evidence="1" type="ORF">KQI88_15675</name>
</gene>
<keyword evidence="2" id="KW-1185">Reference proteome</keyword>
<evidence type="ECO:0000313" key="2">
    <source>
        <dbReference type="Proteomes" id="UP000779508"/>
    </source>
</evidence>
<sequence length="178" mass="19325">MKSHLELMADLALKSVSNAMEELQGPQYVVHGAITACSCGLRESHVVIPESHGVYIHGLPQLTVADNEPTINIQTFGGCTSPENRSVQDAAKEIVKEVQQQPKSFTEKIIGIFFKPKTEADESFISTCAGQCTPVFARPWENGKDIVEIDGHPALLDTGILNCIYNGQVSIVHPGQPE</sequence>